<feature type="active site" description="Proton acceptor; specific for D-alanine" evidence="4">
    <location>
        <position position="38"/>
    </location>
</feature>
<dbReference type="SUPFAM" id="SSF50621">
    <property type="entry name" value="Alanine racemase C-terminal domain-like"/>
    <property type="match status" value="1"/>
</dbReference>
<organism evidence="6 7">
    <name type="scientific">Youngiibacter multivorans</name>
    <dbReference type="NCBI Taxonomy" id="937251"/>
    <lineage>
        <taxon>Bacteria</taxon>
        <taxon>Bacillati</taxon>
        <taxon>Bacillota</taxon>
        <taxon>Clostridia</taxon>
        <taxon>Eubacteriales</taxon>
        <taxon>Clostridiaceae</taxon>
        <taxon>Youngiibacter</taxon>
    </lineage>
</organism>
<dbReference type="InterPro" id="IPR029066">
    <property type="entry name" value="PLP-binding_barrel"/>
</dbReference>
<comment type="pathway">
    <text evidence="4">Amino-acid biosynthesis; D-alanine biosynthesis; D-alanine from L-alanine: step 1/1.</text>
</comment>
<protein>
    <recommendedName>
        <fullName evidence="4">Alanine racemase</fullName>
        <ecNumber evidence="4">5.1.1.1</ecNumber>
    </recommendedName>
</protein>
<dbReference type="Gene3D" id="3.20.20.10">
    <property type="entry name" value="Alanine racemase"/>
    <property type="match status" value="1"/>
</dbReference>
<dbReference type="PANTHER" id="PTHR30511:SF0">
    <property type="entry name" value="ALANINE RACEMASE, CATABOLIC-RELATED"/>
    <property type="match status" value="1"/>
</dbReference>
<feature type="binding site" evidence="4">
    <location>
        <position position="315"/>
    </location>
    <ligand>
        <name>substrate</name>
    </ligand>
</feature>
<dbReference type="NCBIfam" id="TIGR00492">
    <property type="entry name" value="alr"/>
    <property type="match status" value="1"/>
</dbReference>
<keyword evidence="2 4" id="KW-0663">Pyridoxal phosphate</keyword>
<gene>
    <name evidence="6" type="ORF">J2Z34_002189</name>
</gene>
<keyword evidence="7" id="KW-1185">Reference proteome</keyword>
<evidence type="ECO:0000259" key="5">
    <source>
        <dbReference type="SMART" id="SM01005"/>
    </source>
</evidence>
<dbReference type="Gene3D" id="2.40.37.10">
    <property type="entry name" value="Lyase, Ornithine Decarboxylase, Chain A, domain 1"/>
    <property type="match status" value="1"/>
</dbReference>
<dbReference type="EMBL" id="JAGGKC010000018">
    <property type="protein sequence ID" value="MBP1919693.1"/>
    <property type="molecule type" value="Genomic_DNA"/>
</dbReference>
<dbReference type="PROSITE" id="PS00395">
    <property type="entry name" value="ALANINE_RACEMASE"/>
    <property type="match status" value="1"/>
</dbReference>
<dbReference type="SUPFAM" id="SSF51419">
    <property type="entry name" value="PLP-binding barrel"/>
    <property type="match status" value="1"/>
</dbReference>
<feature type="binding site" evidence="4">
    <location>
        <position position="136"/>
    </location>
    <ligand>
        <name>substrate</name>
    </ligand>
</feature>
<proteinExistence type="inferred from homology"/>
<dbReference type="CDD" id="cd00430">
    <property type="entry name" value="PLPDE_III_AR"/>
    <property type="match status" value="1"/>
</dbReference>
<keyword evidence="3 4" id="KW-0413">Isomerase</keyword>
<dbReference type="Proteomes" id="UP001519271">
    <property type="component" value="Unassembled WGS sequence"/>
</dbReference>
<evidence type="ECO:0000256" key="4">
    <source>
        <dbReference type="HAMAP-Rule" id="MF_01201"/>
    </source>
</evidence>
<feature type="active site" description="Proton acceptor; specific for L-alanine" evidence="4">
    <location>
        <position position="267"/>
    </location>
</feature>
<comment type="caution">
    <text evidence="6">The sequence shown here is derived from an EMBL/GenBank/DDBJ whole genome shotgun (WGS) entry which is preliminary data.</text>
</comment>
<comment type="catalytic activity">
    <reaction evidence="4">
        <text>L-alanine = D-alanine</text>
        <dbReference type="Rhea" id="RHEA:20249"/>
        <dbReference type="ChEBI" id="CHEBI:57416"/>
        <dbReference type="ChEBI" id="CHEBI:57972"/>
        <dbReference type="EC" id="5.1.1.1"/>
    </reaction>
</comment>
<dbReference type="RefSeq" id="WP_209459889.1">
    <property type="nucleotide sequence ID" value="NZ_JAGGKC010000018.1"/>
</dbReference>
<dbReference type="PANTHER" id="PTHR30511">
    <property type="entry name" value="ALANINE RACEMASE"/>
    <property type="match status" value="1"/>
</dbReference>
<evidence type="ECO:0000313" key="7">
    <source>
        <dbReference type="Proteomes" id="UP001519271"/>
    </source>
</evidence>
<sequence>MYDMIRPLWAEIDLDILMENMRNIRKLVGDVRIVTVIKADGYGHGAPEIARCMLEAGADEIAVAVVTEAMQLRACGITAPITILSFTPLDFAEVSIREGFALACYSLSYAVEMDKIAGRLGMKARLNIISDTGMGRLGFPVSPESADEVARIAKLENIEMYSLQSHFASSDSGDKTYANMQLDRFKSFMKSMDDMGVAFKYTAMSNSAGVIDIPEARFNCVRPGIMQYGYYPSDEVDRTVIDVRPVMSLKSMVVLLKTVPAGTSIGYGSTFTAEKDTKVATIPIGYADGYFRSLSNKGEVLIGGKRCKVLGRVCMDHIMVDATECEHVREGDEAVIMGSQGKESVWADEIAPKAGTISYEIICAVAKRVPRVYLKDGREAFRTEHLECLPKGAL</sequence>
<dbReference type="Pfam" id="PF00842">
    <property type="entry name" value="Ala_racemase_C"/>
    <property type="match status" value="1"/>
</dbReference>
<dbReference type="SMART" id="SM01005">
    <property type="entry name" value="Ala_racemase_C"/>
    <property type="match status" value="1"/>
</dbReference>
<dbReference type="PRINTS" id="PR00992">
    <property type="entry name" value="ALARACEMASE"/>
</dbReference>
<dbReference type="InterPro" id="IPR001608">
    <property type="entry name" value="Ala_racemase_N"/>
</dbReference>
<reference evidence="6 7" key="1">
    <citation type="submission" date="2021-03" db="EMBL/GenBank/DDBJ databases">
        <title>Genomic Encyclopedia of Type Strains, Phase IV (KMG-IV): sequencing the most valuable type-strain genomes for metagenomic binning, comparative biology and taxonomic classification.</title>
        <authorList>
            <person name="Goeker M."/>
        </authorList>
    </citation>
    <scope>NUCLEOTIDE SEQUENCE [LARGE SCALE GENOMIC DNA]</scope>
    <source>
        <strain evidence="6 7">DSM 6139</strain>
    </source>
</reference>
<evidence type="ECO:0000313" key="6">
    <source>
        <dbReference type="EMBL" id="MBP1919693.1"/>
    </source>
</evidence>
<comment type="cofactor">
    <cofactor evidence="1 4">
        <name>pyridoxal 5'-phosphate</name>
        <dbReference type="ChEBI" id="CHEBI:597326"/>
    </cofactor>
</comment>
<evidence type="ECO:0000256" key="1">
    <source>
        <dbReference type="ARBA" id="ARBA00001933"/>
    </source>
</evidence>
<dbReference type="InterPro" id="IPR020622">
    <property type="entry name" value="Ala_racemase_pyridoxalP-BS"/>
</dbReference>
<feature type="modified residue" description="N6-(pyridoxal phosphate)lysine" evidence="4">
    <location>
        <position position="38"/>
    </location>
</feature>
<comment type="function">
    <text evidence="4">Catalyzes the interconversion of L-alanine and D-alanine. May also act on other amino acids.</text>
</comment>
<dbReference type="Pfam" id="PF01168">
    <property type="entry name" value="Ala_racemase_N"/>
    <property type="match status" value="1"/>
</dbReference>
<dbReference type="InterPro" id="IPR011079">
    <property type="entry name" value="Ala_racemase_C"/>
</dbReference>
<name>A0ABS4G555_9CLOT</name>
<dbReference type="HAMAP" id="MF_01201">
    <property type="entry name" value="Ala_racemase"/>
    <property type="match status" value="1"/>
</dbReference>
<feature type="domain" description="Alanine racemase C-terminal" evidence="5">
    <location>
        <begin position="246"/>
        <end position="374"/>
    </location>
</feature>
<evidence type="ECO:0000256" key="3">
    <source>
        <dbReference type="ARBA" id="ARBA00023235"/>
    </source>
</evidence>
<dbReference type="InterPro" id="IPR000821">
    <property type="entry name" value="Ala_racemase"/>
</dbReference>
<dbReference type="GO" id="GO:0008784">
    <property type="term" value="F:alanine racemase activity"/>
    <property type="evidence" value="ECO:0007669"/>
    <property type="project" value="UniProtKB-EC"/>
</dbReference>
<dbReference type="EC" id="5.1.1.1" evidence="4"/>
<accession>A0ABS4G555</accession>
<dbReference type="InterPro" id="IPR009006">
    <property type="entry name" value="Ala_racemase/Decarboxylase_C"/>
</dbReference>
<comment type="similarity">
    <text evidence="4">Belongs to the alanine racemase family.</text>
</comment>
<evidence type="ECO:0000256" key="2">
    <source>
        <dbReference type="ARBA" id="ARBA00022898"/>
    </source>
</evidence>